<dbReference type="Proteomes" id="UP000728032">
    <property type="component" value="Unassembled WGS sequence"/>
</dbReference>
<dbReference type="PANTHER" id="PTHR24404:SF114">
    <property type="entry name" value="KLUMPFUSS, ISOFORM B-RELATED"/>
    <property type="match status" value="1"/>
</dbReference>
<feature type="domain" description="C2H2-type" evidence="10">
    <location>
        <begin position="41"/>
        <end position="68"/>
    </location>
</feature>
<dbReference type="AlphaFoldDB" id="A0A7R9QRP2"/>
<feature type="domain" description="C2H2-type" evidence="10">
    <location>
        <begin position="102"/>
        <end position="125"/>
    </location>
</feature>
<dbReference type="EMBL" id="OC922550">
    <property type="protein sequence ID" value="CAD7654258.1"/>
    <property type="molecule type" value="Genomic_DNA"/>
</dbReference>
<evidence type="ECO:0000259" key="10">
    <source>
        <dbReference type="PROSITE" id="PS50157"/>
    </source>
</evidence>
<evidence type="ECO:0000256" key="2">
    <source>
        <dbReference type="ARBA" id="ARBA00022723"/>
    </source>
</evidence>
<dbReference type="SMART" id="SM00355">
    <property type="entry name" value="ZnF_C2H2"/>
    <property type="match status" value="5"/>
</dbReference>
<dbReference type="GO" id="GO:0005634">
    <property type="term" value="C:nucleus"/>
    <property type="evidence" value="ECO:0007669"/>
    <property type="project" value="UniProtKB-SubCell"/>
</dbReference>
<evidence type="ECO:0000313" key="12">
    <source>
        <dbReference type="Proteomes" id="UP000728032"/>
    </source>
</evidence>
<evidence type="ECO:0000256" key="4">
    <source>
        <dbReference type="ARBA" id="ARBA00022771"/>
    </source>
</evidence>
<keyword evidence="5" id="KW-0862">Zinc</keyword>
<proteinExistence type="predicted"/>
<organism evidence="11">
    <name type="scientific">Oppiella nova</name>
    <dbReference type="NCBI Taxonomy" id="334625"/>
    <lineage>
        <taxon>Eukaryota</taxon>
        <taxon>Metazoa</taxon>
        <taxon>Ecdysozoa</taxon>
        <taxon>Arthropoda</taxon>
        <taxon>Chelicerata</taxon>
        <taxon>Arachnida</taxon>
        <taxon>Acari</taxon>
        <taxon>Acariformes</taxon>
        <taxon>Sarcoptiformes</taxon>
        <taxon>Oribatida</taxon>
        <taxon>Brachypylina</taxon>
        <taxon>Oppioidea</taxon>
        <taxon>Oppiidae</taxon>
        <taxon>Oppiella</taxon>
    </lineage>
</organism>
<dbReference type="GO" id="GO:0008270">
    <property type="term" value="F:zinc ion binding"/>
    <property type="evidence" value="ECO:0007669"/>
    <property type="project" value="UniProtKB-KW"/>
</dbReference>
<feature type="domain" description="C2H2-type" evidence="10">
    <location>
        <begin position="72"/>
        <end position="101"/>
    </location>
</feature>
<feature type="region of interest" description="Disordered" evidence="9">
    <location>
        <begin position="157"/>
        <end position="176"/>
    </location>
</feature>
<keyword evidence="3" id="KW-0677">Repeat</keyword>
<dbReference type="InterPro" id="IPR036236">
    <property type="entry name" value="Znf_C2H2_sf"/>
</dbReference>
<evidence type="ECO:0000256" key="8">
    <source>
        <dbReference type="PROSITE-ProRule" id="PRU00042"/>
    </source>
</evidence>
<evidence type="ECO:0000256" key="6">
    <source>
        <dbReference type="ARBA" id="ARBA00023125"/>
    </source>
</evidence>
<gene>
    <name evidence="11" type="ORF">ONB1V03_LOCUS10907</name>
</gene>
<dbReference type="PANTHER" id="PTHR24404">
    <property type="entry name" value="ZINC FINGER PROTEIN"/>
    <property type="match status" value="1"/>
</dbReference>
<reference evidence="11" key="1">
    <citation type="submission" date="2020-11" db="EMBL/GenBank/DDBJ databases">
        <authorList>
            <person name="Tran Van P."/>
        </authorList>
    </citation>
    <scope>NUCLEOTIDE SEQUENCE</scope>
</reference>
<dbReference type="GO" id="GO:0003700">
    <property type="term" value="F:DNA-binding transcription factor activity"/>
    <property type="evidence" value="ECO:0007669"/>
    <property type="project" value="TreeGrafter"/>
</dbReference>
<evidence type="ECO:0000256" key="9">
    <source>
        <dbReference type="SAM" id="MobiDB-lite"/>
    </source>
</evidence>
<evidence type="ECO:0000256" key="7">
    <source>
        <dbReference type="ARBA" id="ARBA00023242"/>
    </source>
</evidence>
<evidence type="ECO:0000256" key="1">
    <source>
        <dbReference type="ARBA" id="ARBA00004123"/>
    </source>
</evidence>
<dbReference type="GO" id="GO:0000978">
    <property type="term" value="F:RNA polymerase II cis-regulatory region sequence-specific DNA binding"/>
    <property type="evidence" value="ECO:0007669"/>
    <property type="project" value="TreeGrafter"/>
</dbReference>
<evidence type="ECO:0000256" key="3">
    <source>
        <dbReference type="ARBA" id="ARBA00022737"/>
    </source>
</evidence>
<accession>A0A7R9QRP2</accession>
<name>A0A7R9QRP2_9ACAR</name>
<dbReference type="GO" id="GO:0006357">
    <property type="term" value="P:regulation of transcription by RNA polymerase II"/>
    <property type="evidence" value="ECO:0007669"/>
    <property type="project" value="TreeGrafter"/>
</dbReference>
<dbReference type="Pfam" id="PF13909">
    <property type="entry name" value="zf-H2C2_5"/>
    <property type="match status" value="1"/>
</dbReference>
<dbReference type="PROSITE" id="PS00028">
    <property type="entry name" value="ZINC_FINGER_C2H2_1"/>
    <property type="match status" value="1"/>
</dbReference>
<dbReference type="Gene3D" id="3.30.160.60">
    <property type="entry name" value="Classic Zinc Finger"/>
    <property type="match status" value="3"/>
</dbReference>
<comment type="subcellular location">
    <subcellularLocation>
        <location evidence="1">Nucleus</location>
    </subcellularLocation>
</comment>
<keyword evidence="4 8" id="KW-0863">Zinc-finger</keyword>
<evidence type="ECO:0000256" key="5">
    <source>
        <dbReference type="ARBA" id="ARBA00022833"/>
    </source>
</evidence>
<keyword evidence="7" id="KW-0539">Nucleus</keyword>
<dbReference type="EMBL" id="CAJPVJ010007725">
    <property type="protein sequence ID" value="CAG2171445.1"/>
    <property type="molecule type" value="Genomic_DNA"/>
</dbReference>
<keyword evidence="12" id="KW-1185">Reference proteome</keyword>
<dbReference type="PROSITE" id="PS50157">
    <property type="entry name" value="ZINC_FINGER_C2H2_2"/>
    <property type="match status" value="3"/>
</dbReference>
<dbReference type="OrthoDB" id="3561125at2759"/>
<feature type="compositionally biased region" description="Low complexity" evidence="9">
    <location>
        <begin position="164"/>
        <end position="176"/>
    </location>
</feature>
<protein>
    <recommendedName>
        <fullName evidence="10">C2H2-type domain-containing protein</fullName>
    </recommendedName>
</protein>
<dbReference type="Pfam" id="PF00096">
    <property type="entry name" value="zf-C2H2"/>
    <property type="match status" value="1"/>
</dbReference>
<dbReference type="InterPro" id="IPR013087">
    <property type="entry name" value="Znf_C2H2_type"/>
</dbReference>
<evidence type="ECO:0000313" key="11">
    <source>
        <dbReference type="EMBL" id="CAD7654258.1"/>
    </source>
</evidence>
<dbReference type="SUPFAM" id="SSF57667">
    <property type="entry name" value="beta-beta-alpha zinc fingers"/>
    <property type="match status" value="1"/>
</dbReference>
<keyword evidence="6" id="KW-0238">DNA-binding</keyword>
<dbReference type="InterPro" id="IPR050589">
    <property type="entry name" value="Ikaros_C2H2-ZF"/>
</dbReference>
<sequence>MRDIQVERDEWYSKMVLRCGLCDYKSDRKSNFDRHMKSMHEECSRPSQCCGQVFSNKAELKKHSHLYHRDGYRCDDKSCNKVFPRKALLRRHQTVHNGIKDYSCEECMYETSHKSNLERHCFRVHNLMISHSKSYSKYNKTDDKKYGLEGSPNCRANSEMWSPVSSTTTSESELSSSQELVSSQEYSYNEYKSNDPSVVSNSQQMASESHAVIDKEVFGSDYSQLTDEDIKCDNKKLRLCLRPYKCLICWLLFESQLEYFEHQILTDHMIKDSEELEVIEAAAVLTQFSISKSRSQTVV</sequence>
<keyword evidence="2" id="KW-0479">Metal-binding</keyword>